<feature type="transmembrane region" description="Helical" evidence="2">
    <location>
        <begin position="174"/>
        <end position="194"/>
    </location>
</feature>
<evidence type="ECO:0000313" key="5">
    <source>
        <dbReference type="Proteomes" id="UP001642540"/>
    </source>
</evidence>
<feature type="compositionally biased region" description="Gly residues" evidence="1">
    <location>
        <begin position="475"/>
        <end position="484"/>
    </location>
</feature>
<name>A0ABP1S5I4_9HEXA</name>
<reference evidence="4 5" key="1">
    <citation type="submission" date="2024-08" db="EMBL/GenBank/DDBJ databases">
        <authorList>
            <person name="Cucini C."/>
            <person name="Frati F."/>
        </authorList>
    </citation>
    <scope>NUCLEOTIDE SEQUENCE [LARGE SCALE GENOMIC DNA]</scope>
</reference>
<evidence type="ECO:0000313" key="4">
    <source>
        <dbReference type="EMBL" id="CAL8143488.1"/>
    </source>
</evidence>
<feature type="compositionally biased region" description="Basic and acidic residues" evidence="1">
    <location>
        <begin position="485"/>
        <end position="496"/>
    </location>
</feature>
<feature type="transmembrane region" description="Helical" evidence="2">
    <location>
        <begin position="109"/>
        <end position="126"/>
    </location>
</feature>
<feature type="region of interest" description="Disordered" evidence="1">
    <location>
        <begin position="435"/>
        <end position="533"/>
    </location>
</feature>
<feature type="compositionally biased region" description="Low complexity" evidence="1">
    <location>
        <begin position="568"/>
        <end position="582"/>
    </location>
</feature>
<feature type="transmembrane region" description="Helical" evidence="2">
    <location>
        <begin position="65"/>
        <end position="89"/>
    </location>
</feature>
<feature type="transmembrane region" description="Helical" evidence="2">
    <location>
        <begin position="206"/>
        <end position="226"/>
    </location>
</feature>
<keyword evidence="2" id="KW-0812">Transmembrane</keyword>
<feature type="transmembrane region" description="Helical" evidence="2">
    <location>
        <begin position="133"/>
        <end position="154"/>
    </location>
</feature>
<feature type="transmembrane region" description="Helical" evidence="2">
    <location>
        <begin position="293"/>
        <end position="313"/>
    </location>
</feature>
<dbReference type="InterPro" id="IPR031961">
    <property type="entry name" value="DUF4780"/>
</dbReference>
<evidence type="ECO:0000259" key="3">
    <source>
        <dbReference type="Pfam" id="PF16012"/>
    </source>
</evidence>
<proteinExistence type="predicted"/>
<accession>A0ABP1S5I4</accession>
<feature type="compositionally biased region" description="Basic residues" evidence="1">
    <location>
        <begin position="521"/>
        <end position="532"/>
    </location>
</feature>
<organism evidence="4 5">
    <name type="scientific">Orchesella dallaii</name>
    <dbReference type="NCBI Taxonomy" id="48710"/>
    <lineage>
        <taxon>Eukaryota</taxon>
        <taxon>Metazoa</taxon>
        <taxon>Ecdysozoa</taxon>
        <taxon>Arthropoda</taxon>
        <taxon>Hexapoda</taxon>
        <taxon>Collembola</taxon>
        <taxon>Entomobryomorpha</taxon>
        <taxon>Entomobryoidea</taxon>
        <taxon>Orchesellidae</taxon>
        <taxon>Orchesellinae</taxon>
        <taxon>Orchesella</taxon>
    </lineage>
</organism>
<keyword evidence="2" id="KW-0472">Membrane</keyword>
<feature type="domain" description="DUF4780" evidence="3">
    <location>
        <begin position="639"/>
        <end position="794"/>
    </location>
</feature>
<dbReference type="EMBL" id="CAXLJM020000158">
    <property type="protein sequence ID" value="CAL8143488.1"/>
    <property type="molecule type" value="Genomic_DNA"/>
</dbReference>
<dbReference type="Pfam" id="PF16012">
    <property type="entry name" value="DUF4780"/>
    <property type="match status" value="1"/>
</dbReference>
<keyword evidence="2" id="KW-1133">Transmembrane helix</keyword>
<protein>
    <recommendedName>
        <fullName evidence="3">DUF4780 domain-containing protein</fullName>
    </recommendedName>
</protein>
<keyword evidence="5" id="KW-1185">Reference proteome</keyword>
<evidence type="ECO:0000256" key="1">
    <source>
        <dbReference type="SAM" id="MobiDB-lite"/>
    </source>
</evidence>
<gene>
    <name evidence="4" type="ORF">ODALV1_LOCUS29621</name>
</gene>
<feature type="region of interest" description="Disordered" evidence="1">
    <location>
        <begin position="548"/>
        <end position="599"/>
    </location>
</feature>
<feature type="transmembrane region" description="Helical" evidence="2">
    <location>
        <begin position="6"/>
        <end position="27"/>
    </location>
</feature>
<dbReference type="Proteomes" id="UP001642540">
    <property type="component" value="Unassembled WGS sequence"/>
</dbReference>
<comment type="caution">
    <text evidence="4">The sequence shown here is derived from an EMBL/GenBank/DDBJ whole genome shotgun (WGS) entry which is preliminary data.</text>
</comment>
<evidence type="ECO:0000256" key="2">
    <source>
        <dbReference type="SAM" id="Phobius"/>
    </source>
</evidence>
<sequence>MDPAKPLLWAMGAASYIAVVLTAYTLVKHQKEIEACSNALSCLRKVDNGRRQSEVRNNKSHKVPFIVEMISASFGLGFLCAPAIVSFAVNYCHTIVLSPVAERYLNTTLGWTIFYCISFLWEFLMYNNMMFTIFIYIAILTLSTLRMILIQLSIVKVRNNAFVLMDYNQFVHPLLVLGAFCVAVVSGSATILGTSRVPMSPLVFPIFPLMLMAVIVFFIGLIPAAAKVNTNSKLFLNSWRSVNGSKYLRKQLLSCCEGKAVMKGIGFVDTSFILTFWDAVLNNTRQIKPYLIIATRMEGMVVVYIILLCFHLYPSEPELSSDREEKVNSTIKDALDISSGSHYPMFLLEMEEIVGRTTTHSFPSEVYSLMEGADFSGSAICGGVKVDDLSLALVFLNLAAFVVLAMEEEGLLEVGSPGIVVDEMAELRLLEEEEATKLMPPPPPLTASVNGSVAHNVGDTKGFDNVEKEEENGEDGGGGGSGGGGEKEEKMEEEGVGKVPEVAPTAANSSSGGSGGLGEGKKKKKKKKKKKVGTWATYAAGRLGLQMVPCSTKSPTPAGEGVKAQATPGPSGLSGGAPAAQGTPSGAKRKMVDRSPQADISPVNRKKSLLEETYANRVVAVITKVMISHKDMTCGTLCESHRSEIRNAMDVAMEGSEIISRLRMERITLEDGRVAVHCSNEDTVRWVKDSIPTVLDGRFIAWEMKDLPPELRYEEWFAYLDAEELPEKTLLTRLGNQNEGLMVNQWKLLGIRRGPISKSDPGSKKVYWITFAIPVGLAALLEKVAYRPYYLSWRLGEMRKGGQRPRGGEPRR</sequence>